<feature type="domain" description="AIG1-type G" evidence="3">
    <location>
        <begin position="14"/>
        <end position="140"/>
    </location>
</feature>
<reference evidence="5 6" key="2">
    <citation type="journal article" date="2010" name="Nature">
        <title>Comparative genomics reveals mobile pathogenicity chromosomes in Fusarium.</title>
        <authorList>
            <person name="Ma L.J."/>
            <person name="van der Does H.C."/>
            <person name="Borkovich K.A."/>
            <person name="Coleman J.J."/>
            <person name="Daboussi M.J."/>
            <person name="Di Pietro A."/>
            <person name="Dufresne M."/>
            <person name="Freitag M."/>
            <person name="Grabherr M."/>
            <person name="Henrissat B."/>
            <person name="Houterman P.M."/>
            <person name="Kang S."/>
            <person name="Shim W.B."/>
            <person name="Woloshuk C."/>
            <person name="Xie X."/>
            <person name="Xu J.R."/>
            <person name="Antoniw J."/>
            <person name="Baker S.E."/>
            <person name="Bluhm B.H."/>
            <person name="Breakspear A."/>
            <person name="Brown D.W."/>
            <person name="Butchko R.A."/>
            <person name="Chapman S."/>
            <person name="Coulson R."/>
            <person name="Coutinho P.M."/>
            <person name="Danchin E.G."/>
            <person name="Diener A."/>
            <person name="Gale L.R."/>
            <person name="Gardiner D.M."/>
            <person name="Goff S."/>
            <person name="Hammond-Kosack K.E."/>
            <person name="Hilburn K."/>
            <person name="Hua-Van A."/>
            <person name="Jonkers W."/>
            <person name="Kazan K."/>
            <person name="Kodira C.D."/>
            <person name="Koehrsen M."/>
            <person name="Kumar L."/>
            <person name="Lee Y.H."/>
            <person name="Li L."/>
            <person name="Manners J.M."/>
            <person name="Miranda-Saavedra D."/>
            <person name="Mukherjee M."/>
            <person name="Park G."/>
            <person name="Park J."/>
            <person name="Park S.Y."/>
            <person name="Proctor R.H."/>
            <person name="Regev A."/>
            <person name="Ruiz-Roldan M.C."/>
            <person name="Sain D."/>
            <person name="Sakthikumar S."/>
            <person name="Sykes S."/>
            <person name="Schwartz D.C."/>
            <person name="Turgeon B.G."/>
            <person name="Wapinski I."/>
            <person name="Yoder O."/>
            <person name="Young S."/>
            <person name="Zeng Q."/>
            <person name="Zhou S."/>
            <person name="Galagan J."/>
            <person name="Cuomo C.A."/>
            <person name="Kistler H.C."/>
            <person name="Rep M."/>
        </authorList>
    </citation>
    <scope>GENOME REANNOTATION</scope>
    <source>
        <strain evidence="6">ATCC MYA-4620 / CBS 123657 / FGSC 9075 / NRRL 31084 / PH-1</strain>
        <strain evidence="5">PH-1 / ATCC MYA-4620 / FGSC 9075 / NRRL 31084</strain>
    </source>
</reference>
<dbReference type="OrthoDB" id="5144014at2759"/>
<dbReference type="Proteomes" id="UP000070720">
    <property type="component" value="Chromosome 3"/>
</dbReference>
<reference evidence="5 6" key="1">
    <citation type="journal article" date="2007" name="Science">
        <title>The Fusarium graminearum genome reveals a link between localized polymorphism and pathogen specialization.</title>
        <authorList>
            <person name="Cuomo C.A."/>
            <person name="Gueldener U."/>
            <person name="Xu J.-R."/>
            <person name="Trail F."/>
            <person name="Turgeon B.G."/>
            <person name="Di Pietro A."/>
            <person name="Walton J.D."/>
            <person name="Ma L.-J."/>
            <person name="Baker S.E."/>
            <person name="Rep M."/>
            <person name="Adam G."/>
            <person name="Antoniw J."/>
            <person name="Baldwin T."/>
            <person name="Calvo S.E."/>
            <person name="Chang Y.-L."/>
            <person name="DeCaprio D."/>
            <person name="Gale L.R."/>
            <person name="Gnerre S."/>
            <person name="Goswami R.S."/>
            <person name="Hammond-Kosack K."/>
            <person name="Harris L.J."/>
            <person name="Hilburn K."/>
            <person name="Kennell J.C."/>
            <person name="Kroken S."/>
            <person name="Magnuson J.K."/>
            <person name="Mannhaupt G."/>
            <person name="Mauceli E.W."/>
            <person name="Mewes H.-W."/>
            <person name="Mitterbauer R."/>
            <person name="Muehlbauer G."/>
            <person name="Muensterkoetter M."/>
            <person name="Nelson D."/>
            <person name="O'Donnell K."/>
            <person name="Ouellet T."/>
            <person name="Qi W."/>
            <person name="Quesneville H."/>
            <person name="Roncero M.I.G."/>
            <person name="Seong K.-Y."/>
            <person name="Tetko I.V."/>
            <person name="Urban M."/>
            <person name="Waalwijk C."/>
            <person name="Ward T.J."/>
            <person name="Yao J."/>
            <person name="Birren B.W."/>
            <person name="Kistler H.C."/>
        </authorList>
    </citation>
    <scope>NUCLEOTIDE SEQUENCE [LARGE SCALE GENOMIC DNA]</scope>
    <source>
        <strain evidence="6">ATCC MYA-4620 / CBS 123657 / FGSC 9075 / NRRL 31084 / PH-1</strain>
        <strain evidence="5">PH-1 / ATCC MYA-4620 / FGSC 9075 / NRRL 31084</strain>
    </source>
</reference>
<dbReference type="KEGG" id="fgr:FGSG_04823"/>
<dbReference type="GO" id="GO:0005525">
    <property type="term" value="F:GTP binding"/>
    <property type="evidence" value="ECO:0007669"/>
    <property type="project" value="InterPro"/>
</dbReference>
<dbReference type="EnsemblFungi" id="CEF86736">
    <property type="protein sequence ID" value="CEF86736"/>
    <property type="gene ID" value="FGRRES_04823_M"/>
</dbReference>
<evidence type="ECO:0000313" key="4">
    <source>
        <dbReference type="EMBL" id="CEF86736.1"/>
    </source>
</evidence>
<evidence type="ECO:0000256" key="2">
    <source>
        <dbReference type="SAM" id="MobiDB-lite"/>
    </source>
</evidence>
<keyword evidence="6" id="KW-1185">Reference proteome</keyword>
<evidence type="ECO:0000256" key="1">
    <source>
        <dbReference type="ARBA" id="ARBA00022741"/>
    </source>
</evidence>
<evidence type="ECO:0000313" key="6">
    <source>
        <dbReference type="Proteomes" id="UP000070720"/>
    </source>
</evidence>
<dbReference type="VEuPathDB" id="FungiDB:FGRAMPH1_01G16397"/>
<evidence type="ECO:0000259" key="3">
    <source>
        <dbReference type="Pfam" id="PF04548"/>
    </source>
</evidence>
<organism evidence="4 6">
    <name type="scientific">Gibberella zeae (strain ATCC MYA-4620 / CBS 123657 / FGSC 9075 / NRRL 31084 / PH-1)</name>
    <name type="common">Wheat head blight fungus</name>
    <name type="synonym">Fusarium graminearum</name>
    <dbReference type="NCBI Taxonomy" id="229533"/>
    <lineage>
        <taxon>Eukaryota</taxon>
        <taxon>Fungi</taxon>
        <taxon>Dikarya</taxon>
        <taxon>Ascomycota</taxon>
        <taxon>Pezizomycotina</taxon>
        <taxon>Sordariomycetes</taxon>
        <taxon>Hypocreomycetidae</taxon>
        <taxon>Hypocreales</taxon>
        <taxon>Nectriaceae</taxon>
        <taxon>Fusarium</taxon>
    </lineage>
</organism>
<feature type="compositionally biased region" description="Low complexity" evidence="2">
    <location>
        <begin position="223"/>
        <end position="235"/>
    </location>
</feature>
<evidence type="ECO:0000313" key="5">
    <source>
        <dbReference type="EnsemblFungi" id="CEF86736"/>
    </source>
</evidence>
<dbReference type="Gene3D" id="3.40.50.300">
    <property type="entry name" value="P-loop containing nucleotide triphosphate hydrolases"/>
    <property type="match status" value="1"/>
</dbReference>
<dbReference type="HOGENOM" id="CLU_526797_0_0_1"/>
<dbReference type="Pfam" id="PF04548">
    <property type="entry name" value="AIG1"/>
    <property type="match status" value="1"/>
</dbReference>
<reference evidence="4 6" key="3">
    <citation type="journal article" date="2015" name="BMC Genomics">
        <title>The completed genome sequence of the pathogenic ascomycete fungus Fusarium graminearum.</title>
        <authorList>
            <person name="King R."/>
            <person name="Urban M."/>
            <person name="Hammond-Kosack M.C."/>
            <person name="Hassani-Pak K."/>
            <person name="Hammond-Kosack K.E."/>
        </authorList>
    </citation>
    <scope>NUCLEOTIDE SEQUENCE [LARGE SCALE GENOMIC DNA]</scope>
    <source>
        <strain evidence="6">ATCC MYA-4620 / CBS 123657 / FGSC 9075 / NRRL 31084 / PH-1</strain>
        <strain evidence="4">PH-1</strain>
    </source>
</reference>
<dbReference type="InterPro" id="IPR027417">
    <property type="entry name" value="P-loop_NTPase"/>
</dbReference>
<feature type="region of interest" description="Disordered" evidence="2">
    <location>
        <begin position="212"/>
        <end position="235"/>
    </location>
</feature>
<proteinExistence type="predicted"/>
<gene>
    <name evidence="5" type="primary">FG04823.1</name>
    <name evidence="4" type="ORF">FGRAMPH1_01T16397</name>
</gene>
<reference evidence="5" key="4">
    <citation type="submission" date="2017-01" db="UniProtKB">
        <authorList>
            <consortium name="EnsemblFungi"/>
        </authorList>
    </citation>
    <scope>IDENTIFICATION</scope>
    <source>
        <strain evidence="5">PH-1 / ATCC MYA-4620 / FGSC 9075 / NRRL 31084</strain>
    </source>
</reference>
<dbReference type="EMBL" id="HG970334">
    <property type="protein sequence ID" value="CEF86736.1"/>
    <property type="molecule type" value="Genomic_DNA"/>
</dbReference>
<accession>I1RLL7</accession>
<dbReference type="InParanoid" id="I1RLL7"/>
<protein>
    <submittedName>
        <fullName evidence="4">Chromosome 3, complete genome</fullName>
    </submittedName>
</protein>
<dbReference type="SUPFAM" id="SSF52540">
    <property type="entry name" value="P-loop containing nucleoside triphosphate hydrolases"/>
    <property type="match status" value="1"/>
</dbReference>
<dbReference type="eggNOG" id="ENOG502SEAC">
    <property type="taxonomic scope" value="Eukaryota"/>
</dbReference>
<dbReference type="InterPro" id="IPR006703">
    <property type="entry name" value="G_AIG1"/>
</dbReference>
<dbReference type="RefSeq" id="XP_011323274.1">
    <property type="nucleotide sequence ID" value="XM_011324972.1"/>
</dbReference>
<accession>A0A098DXY2</accession>
<sequence length="517" mass="58374">MHTRSPKESPARVILLVGRSGAGKSSITEHATKTVGYCNDTKTLSTNDCEVLRTTVDDSQYFFIDTPGFDCDVSAAIAFRRITTLLDTIHGHAVLIGLWYIVDTTRYHTSLDTSAVGLIKYCFETPLFPFTTIIASRWDSGMSLEQLEHRFEQRLDTLREFIDGGASVLKYAEVYGDGTEKPDINRWFEQGRQDSILQQLQIIARQCRNSPHFGLRRRNTGNSAPSTESASSTETQGRLRMFLFQNPLSSLNYGQSGSSAPGPNFVPAILRDDPSNLNDITSFPGIPSERFNFACHLGIVAIRDEVFVDNTISFRDKLATGKIYEHPGLGLEQSIDAIGRRVDSNFLRTITALEFVSYSSMNGEELDALLQQLVSVHGFMHIRPIYQPIFWNCHDVACRFAYLAATPASDLSRLRRLSTIFERSKFPFLRRIQFSSVDIFTMYLMTGMERALFDILRSSKPYISRLASEGKTCADMMALRFPTLRDLNEVADTEWDDFIYYSDTSILRWLTGGELTL</sequence>
<dbReference type="AlphaFoldDB" id="I1RLL7"/>
<name>I1RLL7_GIBZE</name>
<keyword evidence="1" id="KW-0547">Nucleotide-binding</keyword>